<organism evidence="3 4">
    <name type="scientific">Prauserella marina</name>
    <dbReference type="NCBI Taxonomy" id="530584"/>
    <lineage>
        <taxon>Bacteria</taxon>
        <taxon>Bacillati</taxon>
        <taxon>Actinomycetota</taxon>
        <taxon>Actinomycetes</taxon>
        <taxon>Pseudonocardiales</taxon>
        <taxon>Pseudonocardiaceae</taxon>
        <taxon>Prauserella</taxon>
    </lineage>
</organism>
<dbReference type="STRING" id="530584.SAMN05421630_1048"/>
<dbReference type="Pfam" id="PF14361">
    <property type="entry name" value="RsbRD_N"/>
    <property type="match status" value="1"/>
</dbReference>
<feature type="domain" description="RsbT co-antagonist protein RsbRD N-terminal" evidence="2">
    <location>
        <begin position="24"/>
        <end position="160"/>
    </location>
</feature>
<protein>
    <submittedName>
        <fullName evidence="3">DNA-binding transcriptional regulator, PucR family</fullName>
    </submittedName>
</protein>
<dbReference type="KEGG" id="pmad:BAY61_29635"/>
<feature type="domain" description="PucR C-terminal helix-turn-helix" evidence="1">
    <location>
        <begin position="341"/>
        <end position="399"/>
    </location>
</feature>
<dbReference type="InterPro" id="IPR051448">
    <property type="entry name" value="CdaR-like_regulators"/>
</dbReference>
<dbReference type="Proteomes" id="UP000199494">
    <property type="component" value="Unassembled WGS sequence"/>
</dbReference>
<proteinExistence type="predicted"/>
<gene>
    <name evidence="3" type="ORF">SAMN05421630_1048</name>
</gene>
<evidence type="ECO:0000313" key="4">
    <source>
        <dbReference type="Proteomes" id="UP000199494"/>
    </source>
</evidence>
<dbReference type="PANTHER" id="PTHR33744">
    <property type="entry name" value="CARBOHYDRATE DIACID REGULATOR"/>
    <property type="match status" value="1"/>
</dbReference>
<dbReference type="InterPro" id="IPR025751">
    <property type="entry name" value="RsbRD_N_dom"/>
</dbReference>
<evidence type="ECO:0000313" key="3">
    <source>
        <dbReference type="EMBL" id="SDC82476.1"/>
    </source>
</evidence>
<dbReference type="InterPro" id="IPR025736">
    <property type="entry name" value="PucR_C-HTH_dom"/>
</dbReference>
<dbReference type="Gene3D" id="1.10.10.2840">
    <property type="entry name" value="PucR C-terminal helix-turn-helix domain"/>
    <property type="match status" value="1"/>
</dbReference>
<keyword evidence="3" id="KW-0238">DNA-binding</keyword>
<dbReference type="OrthoDB" id="4571023at2"/>
<dbReference type="PANTHER" id="PTHR33744:SF1">
    <property type="entry name" value="DNA-BINDING TRANSCRIPTIONAL ACTIVATOR ADER"/>
    <property type="match status" value="1"/>
</dbReference>
<dbReference type="RefSeq" id="WP_091802628.1">
    <property type="nucleotide sequence ID" value="NZ_CP016353.1"/>
</dbReference>
<name>A0A222VX30_9PSEU</name>
<sequence>MIGHNELTVGGKVLHRWLAVRRGTLARELVEHFAATVADYRQLPSDELADDIVAATEENLRVFAEVLRSGELPTPAALAGPITESAARRADEGMPLQAVLHAYGLGMTGAWKAMTASATADDLPHVLACTELVLGYVQRVTGAVATAYLEERRRISTHDQDTKHVLLATLLRGDPAEEAARRADITLPEQYLVLTIELAPHRDELDPSVGTAIAIRRKLHRVQRELEQYADAATLSLLDTAGGTVLVPSADETTSPSGLVSRMRAAAGVDIIAAFAVAPPAEVAVLVRQTREVLELAKTFGKGPGLYQLDDVLLEYQLTRPTEAAEALSRQLAPLDVHPELLHTLESFVRNGLNRRRTAAELHIHANTVDYRLRKTIALTGLDPGEPAGLQRIGAALAIRRRRAGT</sequence>
<dbReference type="GO" id="GO:0003677">
    <property type="term" value="F:DNA binding"/>
    <property type="evidence" value="ECO:0007669"/>
    <property type="project" value="UniProtKB-KW"/>
</dbReference>
<dbReference type="InterPro" id="IPR042070">
    <property type="entry name" value="PucR_C-HTH_sf"/>
</dbReference>
<accession>A0A222VX30</accession>
<evidence type="ECO:0000259" key="2">
    <source>
        <dbReference type="Pfam" id="PF14361"/>
    </source>
</evidence>
<dbReference type="AlphaFoldDB" id="A0A222VX30"/>
<dbReference type="Pfam" id="PF13556">
    <property type="entry name" value="HTH_30"/>
    <property type="match status" value="1"/>
</dbReference>
<evidence type="ECO:0000259" key="1">
    <source>
        <dbReference type="Pfam" id="PF13556"/>
    </source>
</evidence>
<dbReference type="EMBL" id="FMZE01000004">
    <property type="protein sequence ID" value="SDC82476.1"/>
    <property type="molecule type" value="Genomic_DNA"/>
</dbReference>
<keyword evidence="4" id="KW-1185">Reference proteome</keyword>
<reference evidence="3 4" key="1">
    <citation type="submission" date="2016-10" db="EMBL/GenBank/DDBJ databases">
        <authorList>
            <person name="de Groot N.N."/>
        </authorList>
    </citation>
    <scope>NUCLEOTIDE SEQUENCE [LARGE SCALE GENOMIC DNA]</scope>
    <source>
        <strain evidence="3 4">CGMCC 4.5506</strain>
    </source>
</reference>